<dbReference type="EMBL" id="AOIB01000028">
    <property type="protein sequence ID" value="ELY56292.1"/>
    <property type="molecule type" value="Genomic_DNA"/>
</dbReference>
<keyword evidence="2" id="KW-1185">Reference proteome</keyword>
<name>L9X3U7_9EURY</name>
<organism evidence="1 2">
    <name type="scientific">Natronococcus amylolyticus DSM 10524</name>
    <dbReference type="NCBI Taxonomy" id="1227497"/>
    <lineage>
        <taxon>Archaea</taxon>
        <taxon>Methanobacteriati</taxon>
        <taxon>Methanobacteriota</taxon>
        <taxon>Stenosarchaea group</taxon>
        <taxon>Halobacteria</taxon>
        <taxon>Halobacteriales</taxon>
        <taxon>Natrialbaceae</taxon>
        <taxon>Natronococcus</taxon>
    </lineage>
</organism>
<dbReference type="AlphaFoldDB" id="L9X3U7"/>
<dbReference type="STRING" id="1227497.C491_15132"/>
<accession>L9X3U7</accession>
<comment type="caution">
    <text evidence="1">The sequence shown here is derived from an EMBL/GenBank/DDBJ whole genome shotgun (WGS) entry which is preliminary data.</text>
</comment>
<sequence length="60" mass="6477">MSLLKEGTSISQPLDITDNRISFVVIGEVRQVLVELEVSFIADSDVVTEADSFESGGFGE</sequence>
<reference evidence="1 2" key="1">
    <citation type="journal article" date="2014" name="PLoS Genet.">
        <title>Phylogenetically driven sequencing of extremely halophilic archaea reveals strategies for static and dynamic osmo-response.</title>
        <authorList>
            <person name="Becker E.A."/>
            <person name="Seitzer P.M."/>
            <person name="Tritt A."/>
            <person name="Larsen D."/>
            <person name="Krusor M."/>
            <person name="Yao A.I."/>
            <person name="Wu D."/>
            <person name="Madern D."/>
            <person name="Eisen J.A."/>
            <person name="Darling A.E."/>
            <person name="Facciotti M.T."/>
        </authorList>
    </citation>
    <scope>NUCLEOTIDE SEQUENCE [LARGE SCALE GENOMIC DNA]</scope>
    <source>
        <strain evidence="1 2">DSM 10524</strain>
    </source>
</reference>
<proteinExistence type="predicted"/>
<dbReference type="Proteomes" id="UP000011688">
    <property type="component" value="Unassembled WGS sequence"/>
</dbReference>
<gene>
    <name evidence="1" type="ORF">C491_15132</name>
</gene>
<evidence type="ECO:0000313" key="2">
    <source>
        <dbReference type="Proteomes" id="UP000011688"/>
    </source>
</evidence>
<protein>
    <submittedName>
        <fullName evidence="1">Uncharacterized protein</fullName>
    </submittedName>
</protein>
<evidence type="ECO:0000313" key="1">
    <source>
        <dbReference type="EMBL" id="ELY56292.1"/>
    </source>
</evidence>